<gene>
    <name evidence="1" type="ORF">DFP89_1408</name>
</gene>
<dbReference type="Proteomes" id="UP000253345">
    <property type="component" value="Unassembled WGS sequence"/>
</dbReference>
<evidence type="ECO:0000313" key="2">
    <source>
        <dbReference type="Proteomes" id="UP000253345"/>
    </source>
</evidence>
<accession>A0A368YFC0</accession>
<reference evidence="1 2" key="1">
    <citation type="submission" date="2018-07" db="EMBL/GenBank/DDBJ databases">
        <title>Genomic Encyclopedia of Type Strains, Phase III (KMG-III): the genomes of soil and plant-associated and newly described type strains.</title>
        <authorList>
            <person name="Whitman W."/>
        </authorList>
    </citation>
    <scope>NUCLEOTIDE SEQUENCE [LARGE SCALE GENOMIC DNA]</scope>
    <source>
        <strain evidence="1 2">CECT 8525</strain>
    </source>
</reference>
<protein>
    <submittedName>
        <fullName evidence="1">Uncharacterized protein</fullName>
    </submittedName>
</protein>
<dbReference type="OrthoDB" id="7865488at2"/>
<evidence type="ECO:0000313" key="1">
    <source>
        <dbReference type="EMBL" id="RCW78349.1"/>
    </source>
</evidence>
<proteinExistence type="predicted"/>
<organism evidence="1 2">
    <name type="scientific">Paracoccus lutimaris</name>
    <dbReference type="NCBI Taxonomy" id="1490030"/>
    <lineage>
        <taxon>Bacteria</taxon>
        <taxon>Pseudomonadati</taxon>
        <taxon>Pseudomonadota</taxon>
        <taxon>Alphaproteobacteria</taxon>
        <taxon>Rhodobacterales</taxon>
        <taxon>Paracoccaceae</taxon>
        <taxon>Paracoccus</taxon>
    </lineage>
</organism>
<dbReference type="EMBL" id="QPJL01000040">
    <property type="protein sequence ID" value="RCW78349.1"/>
    <property type="molecule type" value="Genomic_DNA"/>
</dbReference>
<sequence>MTVYQSIHSAGVLEAYVPGFTHSAVTRRFGVMQRALGAWIEAERDLEHSGSWDPACDHWLRDAEAARAAVGAALDALCDTPAERLEDRPLLRIARLTRALVLSEDAGEFAQLYARVATPGALLRCPGRHPLALRVNLMLAEARRALAQLAALPDHALVVDGNCVEIMPEDVPAADAAMAMASDAYPQVMQAAPGV</sequence>
<dbReference type="RefSeq" id="WP_143793004.1">
    <property type="nucleotide sequence ID" value="NZ_QPJL01000040.1"/>
</dbReference>
<dbReference type="AlphaFoldDB" id="A0A368YFC0"/>
<comment type="caution">
    <text evidence="1">The sequence shown here is derived from an EMBL/GenBank/DDBJ whole genome shotgun (WGS) entry which is preliminary data.</text>
</comment>
<name>A0A368YFC0_9RHOB</name>
<keyword evidence="2" id="KW-1185">Reference proteome</keyword>